<feature type="domain" description="Gfo/Idh/MocA-like oxidoreductase C-terminal" evidence="2">
    <location>
        <begin position="138"/>
        <end position="361"/>
    </location>
</feature>
<keyword evidence="4" id="KW-1185">Reference proteome</keyword>
<dbReference type="PANTHER" id="PTHR43593">
    <property type="match status" value="1"/>
</dbReference>
<dbReference type="Pfam" id="PF02894">
    <property type="entry name" value="GFO_IDH_MocA_C"/>
    <property type="match status" value="1"/>
</dbReference>
<dbReference type="InterPro" id="IPR004104">
    <property type="entry name" value="Gfo/Idh/MocA-like_OxRdtase_C"/>
</dbReference>
<dbReference type="Gene3D" id="3.40.50.720">
    <property type="entry name" value="NAD(P)-binding Rossmann-like Domain"/>
    <property type="match status" value="1"/>
</dbReference>
<dbReference type="InterPro" id="IPR036291">
    <property type="entry name" value="NAD(P)-bd_dom_sf"/>
</dbReference>
<dbReference type="Pfam" id="PF01408">
    <property type="entry name" value="GFO_IDH_MocA"/>
    <property type="match status" value="1"/>
</dbReference>
<sequence length="378" mass="40940">MTDIRYGIIGAGMMGHEHIRNIALIEGGRVTAVCDPDAGMRASAAHLAGDGCAVFTDHAALLGSGLCDALVIAAPNHLHHRILLDVLPADLPMLVEKPLCTTLADCEDVLARAHGRTAQIWVAMEYRYMPPVERLIRAVRSGATGDPRMIAIREHRFPFLKKVGDWNRFEAKTGGTLVEKCCHFFDLMRLIAEAEPVRVYASGGADVNFRDELYDGQRPDILDNAFVVVDFANGLRGMLDLCMFAEGSSWQEAIAVTGDRAGAEAFVPGPSRFSPDGKERHSEFVLSPRAGKRESREIIEVDAAILAVGDHHGSTFFQHRKFFEMIRDGGVAEVSLEDGLQAVRVGLAAEQSVKTGQAVALAPSAQIDRIMDVAGNAA</sequence>
<protein>
    <submittedName>
        <fullName evidence="3">Gfo/Idh/MocA family oxidoreductase</fullName>
    </submittedName>
</protein>
<reference evidence="3" key="1">
    <citation type="submission" date="2022-10" db="EMBL/GenBank/DDBJ databases">
        <title>Hoeflea sp. J2-29, isolated from marine algae.</title>
        <authorList>
            <person name="Kristyanto S."/>
            <person name="Kim J.M."/>
            <person name="Jeon C.O."/>
        </authorList>
    </citation>
    <scope>NUCLEOTIDE SEQUENCE</scope>
    <source>
        <strain evidence="3">J2-29</strain>
    </source>
</reference>
<dbReference type="RefSeq" id="WP_267610513.1">
    <property type="nucleotide sequence ID" value="NZ_JAOVZQ010000001.1"/>
</dbReference>
<organism evidence="3 4">
    <name type="scientific">Hoeflea ulvae</name>
    <dbReference type="NCBI Taxonomy" id="2983764"/>
    <lineage>
        <taxon>Bacteria</taxon>
        <taxon>Pseudomonadati</taxon>
        <taxon>Pseudomonadota</taxon>
        <taxon>Alphaproteobacteria</taxon>
        <taxon>Hyphomicrobiales</taxon>
        <taxon>Rhizobiaceae</taxon>
        <taxon>Hoeflea</taxon>
    </lineage>
</organism>
<gene>
    <name evidence="3" type="ORF">OEG82_00510</name>
</gene>
<dbReference type="InterPro" id="IPR000683">
    <property type="entry name" value="Gfo/Idh/MocA-like_OxRdtase_N"/>
</dbReference>
<evidence type="ECO:0000313" key="4">
    <source>
        <dbReference type="Proteomes" id="UP001081283"/>
    </source>
</evidence>
<dbReference type="Gene3D" id="3.30.360.10">
    <property type="entry name" value="Dihydrodipicolinate Reductase, domain 2"/>
    <property type="match status" value="1"/>
</dbReference>
<proteinExistence type="predicted"/>
<evidence type="ECO:0000313" key="3">
    <source>
        <dbReference type="EMBL" id="MCY0092533.1"/>
    </source>
</evidence>
<dbReference type="SUPFAM" id="SSF51735">
    <property type="entry name" value="NAD(P)-binding Rossmann-fold domains"/>
    <property type="match status" value="1"/>
</dbReference>
<dbReference type="InterPro" id="IPR050424">
    <property type="entry name" value="Gfo-Idh-MocA_inositol_DH"/>
</dbReference>
<dbReference type="Proteomes" id="UP001081283">
    <property type="component" value="Unassembled WGS sequence"/>
</dbReference>
<dbReference type="EMBL" id="JAOVZQ010000001">
    <property type="protein sequence ID" value="MCY0092533.1"/>
    <property type="molecule type" value="Genomic_DNA"/>
</dbReference>
<accession>A0ABT3Y9J6</accession>
<dbReference type="PANTHER" id="PTHR43593:SF1">
    <property type="entry name" value="INOSITOL 2-DEHYDROGENASE"/>
    <property type="match status" value="1"/>
</dbReference>
<comment type="caution">
    <text evidence="3">The sequence shown here is derived from an EMBL/GenBank/DDBJ whole genome shotgun (WGS) entry which is preliminary data.</text>
</comment>
<feature type="domain" description="Gfo/Idh/MocA-like oxidoreductase N-terminal" evidence="1">
    <location>
        <begin position="4"/>
        <end position="123"/>
    </location>
</feature>
<dbReference type="SUPFAM" id="SSF55347">
    <property type="entry name" value="Glyceraldehyde-3-phosphate dehydrogenase-like, C-terminal domain"/>
    <property type="match status" value="1"/>
</dbReference>
<name>A0ABT3Y9J6_9HYPH</name>
<evidence type="ECO:0000259" key="1">
    <source>
        <dbReference type="Pfam" id="PF01408"/>
    </source>
</evidence>
<evidence type="ECO:0000259" key="2">
    <source>
        <dbReference type="Pfam" id="PF02894"/>
    </source>
</evidence>